<accession>A0AAQ1KFR2</accession>
<protein>
    <submittedName>
        <fullName evidence="1">Uncharacterized protein</fullName>
    </submittedName>
</protein>
<evidence type="ECO:0000313" key="2">
    <source>
        <dbReference type="Proteomes" id="UP000183385"/>
    </source>
</evidence>
<name>A0AAQ1KFR2_9PSED</name>
<reference evidence="1 2" key="1">
    <citation type="submission" date="2016-10" db="EMBL/GenBank/DDBJ databases">
        <authorList>
            <person name="Varghese N."/>
            <person name="Submissions S."/>
        </authorList>
    </citation>
    <scope>NUCLEOTIDE SEQUENCE [LARGE SCALE GENOMIC DNA]</scope>
    <source>
        <strain evidence="1 2">LMG 18378</strain>
    </source>
</reference>
<sequence>MNKESWVDVIEYLGIRIVTKKQEIEYYKNNAGYTNEEKKKLINERLHYIKSLEAEIFYITFFIK</sequence>
<dbReference type="AlphaFoldDB" id="A0AAQ1KFR2"/>
<dbReference type="EMBL" id="FOLS01000012">
    <property type="protein sequence ID" value="SFC90436.1"/>
    <property type="molecule type" value="Genomic_DNA"/>
</dbReference>
<dbReference type="Proteomes" id="UP000183385">
    <property type="component" value="Unassembled WGS sequence"/>
</dbReference>
<evidence type="ECO:0000313" key="1">
    <source>
        <dbReference type="EMBL" id="SFC90436.1"/>
    </source>
</evidence>
<organism evidence="1 2">
    <name type="scientific">Pseudomonas citronellolis</name>
    <dbReference type="NCBI Taxonomy" id="53408"/>
    <lineage>
        <taxon>Bacteria</taxon>
        <taxon>Pseudomonadati</taxon>
        <taxon>Pseudomonadota</taxon>
        <taxon>Gammaproteobacteria</taxon>
        <taxon>Pseudomonadales</taxon>
        <taxon>Pseudomonadaceae</taxon>
        <taxon>Pseudomonas</taxon>
    </lineage>
</organism>
<proteinExistence type="predicted"/>
<comment type="caution">
    <text evidence="1">The sequence shown here is derived from an EMBL/GenBank/DDBJ whole genome shotgun (WGS) entry which is preliminary data.</text>
</comment>
<keyword evidence="2" id="KW-1185">Reference proteome</keyword>
<gene>
    <name evidence="1" type="ORF">SAMN05216577_11296</name>
</gene>
<dbReference type="RefSeq" id="WP_135499880.1">
    <property type="nucleotide sequence ID" value="NZ_FOLS01000012.1"/>
</dbReference>